<evidence type="ECO:0000313" key="3">
    <source>
        <dbReference type="Proteomes" id="UP001190700"/>
    </source>
</evidence>
<feature type="region of interest" description="Disordered" evidence="1">
    <location>
        <begin position="1"/>
        <end position="30"/>
    </location>
</feature>
<keyword evidence="3" id="KW-1185">Reference proteome</keyword>
<protein>
    <submittedName>
        <fullName evidence="2">Uncharacterized protein</fullName>
    </submittedName>
</protein>
<accession>A0AAE0FFE9</accession>
<sequence length="149" mass="15912">MGNDLGDKGEEARGIAAGDLAQPDRPTTKADMLGNWQDILIEFQKLGEAVQEDLPGDLEGPTEDLVEAQGAGVGDGRAGHAGCADRQATRRRELAWATGARGMQDALTGRRRELAWATGARGMQDALTGRRPGAGCWRGRRARGACRMR</sequence>
<organism evidence="2 3">
    <name type="scientific">Cymbomonas tetramitiformis</name>
    <dbReference type="NCBI Taxonomy" id="36881"/>
    <lineage>
        <taxon>Eukaryota</taxon>
        <taxon>Viridiplantae</taxon>
        <taxon>Chlorophyta</taxon>
        <taxon>Pyramimonadophyceae</taxon>
        <taxon>Pyramimonadales</taxon>
        <taxon>Pyramimonadaceae</taxon>
        <taxon>Cymbomonas</taxon>
    </lineage>
</organism>
<feature type="compositionally biased region" description="Basic and acidic residues" evidence="1">
    <location>
        <begin position="1"/>
        <end position="13"/>
    </location>
</feature>
<gene>
    <name evidence="2" type="ORF">CYMTET_32255</name>
</gene>
<reference evidence="2 3" key="1">
    <citation type="journal article" date="2015" name="Genome Biol. Evol.">
        <title>Comparative Genomics of a Bacterivorous Green Alga Reveals Evolutionary Causalities and Consequences of Phago-Mixotrophic Mode of Nutrition.</title>
        <authorList>
            <person name="Burns J.A."/>
            <person name="Paasch A."/>
            <person name="Narechania A."/>
            <person name="Kim E."/>
        </authorList>
    </citation>
    <scope>NUCLEOTIDE SEQUENCE [LARGE SCALE GENOMIC DNA]</scope>
    <source>
        <strain evidence="2 3">PLY_AMNH</strain>
    </source>
</reference>
<comment type="caution">
    <text evidence="2">The sequence shown here is derived from an EMBL/GenBank/DDBJ whole genome shotgun (WGS) entry which is preliminary data.</text>
</comment>
<dbReference type="EMBL" id="LGRX02019314">
    <property type="protein sequence ID" value="KAK3258713.1"/>
    <property type="molecule type" value="Genomic_DNA"/>
</dbReference>
<evidence type="ECO:0000256" key="1">
    <source>
        <dbReference type="SAM" id="MobiDB-lite"/>
    </source>
</evidence>
<dbReference type="Proteomes" id="UP001190700">
    <property type="component" value="Unassembled WGS sequence"/>
</dbReference>
<proteinExistence type="predicted"/>
<name>A0AAE0FFE9_9CHLO</name>
<dbReference type="AlphaFoldDB" id="A0AAE0FFE9"/>
<evidence type="ECO:0000313" key="2">
    <source>
        <dbReference type="EMBL" id="KAK3258713.1"/>
    </source>
</evidence>